<reference evidence="8" key="2">
    <citation type="submission" date="2009-11" db="EMBL/GenBank/DDBJ databases">
        <title>The Genome Sequence of Allomyces macrogynus strain ATCC 38327.</title>
        <authorList>
            <consortium name="The Broad Institute Genome Sequencing Platform"/>
            <person name="Russ C."/>
            <person name="Cuomo C."/>
            <person name="Shea T."/>
            <person name="Young S.K."/>
            <person name="Zeng Q."/>
            <person name="Koehrsen M."/>
            <person name="Haas B."/>
            <person name="Borodovsky M."/>
            <person name="Guigo R."/>
            <person name="Alvarado L."/>
            <person name="Berlin A."/>
            <person name="Borenstein D."/>
            <person name="Chen Z."/>
            <person name="Engels R."/>
            <person name="Freedman E."/>
            <person name="Gellesch M."/>
            <person name="Goldberg J."/>
            <person name="Griggs A."/>
            <person name="Gujja S."/>
            <person name="Heiman D."/>
            <person name="Hepburn T."/>
            <person name="Howarth C."/>
            <person name="Jen D."/>
            <person name="Larson L."/>
            <person name="Lewis B."/>
            <person name="Mehta T."/>
            <person name="Park D."/>
            <person name="Pearson M."/>
            <person name="Roberts A."/>
            <person name="Saif S."/>
            <person name="Shenoy N."/>
            <person name="Sisk P."/>
            <person name="Stolte C."/>
            <person name="Sykes S."/>
            <person name="Walk T."/>
            <person name="White J."/>
            <person name="Yandava C."/>
            <person name="Burger G."/>
            <person name="Gray M.W."/>
            <person name="Holland P.W.H."/>
            <person name="King N."/>
            <person name="Lang F.B.F."/>
            <person name="Roger A.J."/>
            <person name="Ruiz-Trillo I."/>
            <person name="Lander E."/>
            <person name="Nusbaum C."/>
        </authorList>
    </citation>
    <scope>NUCLEOTIDE SEQUENCE [LARGE SCALE GENOMIC DNA]</scope>
    <source>
        <strain evidence="8">ATCC 38327</strain>
    </source>
</reference>
<keyword evidence="3" id="KW-0560">Oxidoreductase</keyword>
<dbReference type="Proteomes" id="UP000054350">
    <property type="component" value="Unassembled WGS sequence"/>
</dbReference>
<protein>
    <submittedName>
        <fullName evidence="7">Alkylated DNA repair protein AlkB</fullName>
    </submittedName>
</protein>
<dbReference type="GO" id="GO:0005737">
    <property type="term" value="C:cytoplasm"/>
    <property type="evidence" value="ECO:0007669"/>
    <property type="project" value="TreeGrafter"/>
</dbReference>
<dbReference type="GO" id="GO:0005634">
    <property type="term" value="C:nucleus"/>
    <property type="evidence" value="ECO:0007669"/>
    <property type="project" value="TreeGrafter"/>
</dbReference>
<sequence length="377" mass="41911">MARRKRGPPTPDPTTFANQTAFRAMERRFKNRYKELDLHSVFDAASLHDANSHGAVRVQLGVSLQPELKKAFPDIMAAAATSTADHEPDSPAFVFPDFPGFIYLPSALPLALQRHFLRTSLADYTRPANPSNLHAHWVIPPHGLWDEAKQHRNDPELPLVPLCARDADPNTDTPPVHLTPLPAAVLLDRLRWCTLGYQYDWTTKSYLRAQSAPIPHDLATLARCVAIATERLEATETENDSTQLGTGYPGHAYTAQAGVLNVYGPRDALMGHVDKSERDLTPPLVSLSLGADAIYLQGGKDRDVRPIPIRVRSGDLVVMSGEARTAFHGLPRTLEGTYPPGLLESKEDDDVDWHMCVEFMLRRDVRVNLNVRQVFAE</sequence>
<evidence type="ECO:0000259" key="6">
    <source>
        <dbReference type="PROSITE" id="PS51471"/>
    </source>
</evidence>
<evidence type="ECO:0000256" key="5">
    <source>
        <dbReference type="PIRSR" id="PIRSR604574-2"/>
    </source>
</evidence>
<evidence type="ECO:0000313" key="7">
    <source>
        <dbReference type="EMBL" id="KNE72080.1"/>
    </source>
</evidence>
<dbReference type="InterPro" id="IPR037151">
    <property type="entry name" value="AlkB-like_sf"/>
</dbReference>
<keyword evidence="1 5" id="KW-0479">Metal-binding</keyword>
<dbReference type="GO" id="GO:0051213">
    <property type="term" value="F:dioxygenase activity"/>
    <property type="evidence" value="ECO:0007669"/>
    <property type="project" value="UniProtKB-KW"/>
</dbReference>
<comment type="cofactor">
    <cofactor evidence="5">
        <name>Fe(2+)</name>
        <dbReference type="ChEBI" id="CHEBI:29033"/>
    </cofactor>
    <text evidence="5">Binds 1 Fe(2+) ion per subunit.</text>
</comment>
<accession>A0A0L0TBL1</accession>
<reference evidence="7 8" key="1">
    <citation type="submission" date="2009-11" db="EMBL/GenBank/DDBJ databases">
        <title>Annotation of Allomyces macrogynus ATCC 38327.</title>
        <authorList>
            <consortium name="The Broad Institute Genome Sequencing Platform"/>
            <person name="Russ C."/>
            <person name="Cuomo C."/>
            <person name="Burger G."/>
            <person name="Gray M.W."/>
            <person name="Holland P.W.H."/>
            <person name="King N."/>
            <person name="Lang F.B.F."/>
            <person name="Roger A.J."/>
            <person name="Ruiz-Trillo I."/>
            <person name="Young S.K."/>
            <person name="Zeng Q."/>
            <person name="Gargeya S."/>
            <person name="Fitzgerald M."/>
            <person name="Haas B."/>
            <person name="Abouelleil A."/>
            <person name="Alvarado L."/>
            <person name="Arachchi H.M."/>
            <person name="Berlin A."/>
            <person name="Chapman S.B."/>
            <person name="Gearin G."/>
            <person name="Goldberg J."/>
            <person name="Griggs A."/>
            <person name="Gujja S."/>
            <person name="Hansen M."/>
            <person name="Heiman D."/>
            <person name="Howarth C."/>
            <person name="Larimer J."/>
            <person name="Lui A."/>
            <person name="MacDonald P.J.P."/>
            <person name="McCowen C."/>
            <person name="Montmayeur A."/>
            <person name="Murphy C."/>
            <person name="Neiman D."/>
            <person name="Pearson M."/>
            <person name="Priest M."/>
            <person name="Roberts A."/>
            <person name="Saif S."/>
            <person name="Shea T."/>
            <person name="Sisk P."/>
            <person name="Stolte C."/>
            <person name="Sykes S."/>
            <person name="Wortman J."/>
            <person name="Nusbaum C."/>
            <person name="Birren B."/>
        </authorList>
    </citation>
    <scope>NUCLEOTIDE SEQUENCE [LARGE SCALE GENOMIC DNA]</scope>
    <source>
        <strain evidence="7 8">ATCC 38327</strain>
    </source>
</reference>
<feature type="binding site" evidence="5">
    <location>
        <position position="274"/>
    </location>
    <ligand>
        <name>Fe cation</name>
        <dbReference type="ChEBI" id="CHEBI:24875"/>
        <note>catalytic</note>
    </ligand>
</feature>
<keyword evidence="4 5" id="KW-0408">Iron</keyword>
<dbReference type="Pfam" id="PF13532">
    <property type="entry name" value="2OG-FeII_Oxy_2"/>
    <property type="match status" value="1"/>
</dbReference>
<keyword evidence="8" id="KW-1185">Reference proteome</keyword>
<dbReference type="InterPro" id="IPR005123">
    <property type="entry name" value="Oxoglu/Fe-dep_dioxygenase_dom"/>
</dbReference>
<organism evidence="7 8">
    <name type="scientific">Allomyces macrogynus (strain ATCC 38327)</name>
    <name type="common">Allomyces javanicus var. macrogynus</name>
    <dbReference type="NCBI Taxonomy" id="578462"/>
    <lineage>
        <taxon>Eukaryota</taxon>
        <taxon>Fungi</taxon>
        <taxon>Fungi incertae sedis</taxon>
        <taxon>Blastocladiomycota</taxon>
        <taxon>Blastocladiomycetes</taxon>
        <taxon>Blastocladiales</taxon>
        <taxon>Blastocladiaceae</taxon>
        <taxon>Allomyces</taxon>
    </lineage>
</organism>
<dbReference type="eggNOG" id="KOG2731">
    <property type="taxonomic scope" value="Eukaryota"/>
</dbReference>
<dbReference type="Gene3D" id="2.60.120.590">
    <property type="entry name" value="Alpha-ketoglutarate-dependent dioxygenase AlkB-like"/>
    <property type="match status" value="1"/>
</dbReference>
<dbReference type="InterPro" id="IPR004574">
    <property type="entry name" value="Alkb"/>
</dbReference>
<dbReference type="PROSITE" id="PS51471">
    <property type="entry name" value="FE2OG_OXY"/>
    <property type="match status" value="1"/>
</dbReference>
<gene>
    <name evidence="7" type="ORF">AMAG_16017</name>
</gene>
<keyword evidence="2" id="KW-0223">Dioxygenase</keyword>
<dbReference type="PANTHER" id="PTHR16557:SF2">
    <property type="entry name" value="NUCLEIC ACID DIOXYGENASE ALKBH1"/>
    <property type="match status" value="1"/>
</dbReference>
<feature type="domain" description="Fe2OG dioxygenase" evidence="6">
    <location>
        <begin position="251"/>
        <end position="375"/>
    </location>
</feature>
<evidence type="ECO:0000256" key="3">
    <source>
        <dbReference type="ARBA" id="ARBA00023002"/>
    </source>
</evidence>
<dbReference type="InterPro" id="IPR027450">
    <property type="entry name" value="AlkB-like"/>
</dbReference>
<evidence type="ECO:0000256" key="1">
    <source>
        <dbReference type="ARBA" id="ARBA00022723"/>
    </source>
</evidence>
<proteinExistence type="predicted"/>
<evidence type="ECO:0000256" key="4">
    <source>
        <dbReference type="ARBA" id="ARBA00023004"/>
    </source>
</evidence>
<name>A0A0L0TBL1_ALLM3</name>
<feature type="binding site" evidence="5">
    <location>
        <position position="272"/>
    </location>
    <ligand>
        <name>Fe cation</name>
        <dbReference type="ChEBI" id="CHEBI:24875"/>
        <note>catalytic</note>
    </ligand>
</feature>
<dbReference type="VEuPathDB" id="FungiDB:AMAG_16017"/>
<dbReference type="OMA" id="CEVIRLR"/>
<dbReference type="EMBL" id="GG745376">
    <property type="protein sequence ID" value="KNE72080.1"/>
    <property type="molecule type" value="Genomic_DNA"/>
</dbReference>
<dbReference type="STRING" id="578462.A0A0L0TBL1"/>
<dbReference type="OrthoDB" id="6614653at2759"/>
<feature type="binding site" evidence="5">
    <location>
        <position position="328"/>
    </location>
    <ligand>
        <name>Fe cation</name>
        <dbReference type="ChEBI" id="CHEBI:24875"/>
        <note>catalytic</note>
    </ligand>
</feature>
<dbReference type="PANTHER" id="PTHR16557">
    <property type="entry name" value="ALKYLATED DNA REPAIR PROTEIN ALKB-RELATED"/>
    <property type="match status" value="1"/>
</dbReference>
<evidence type="ECO:0000313" key="8">
    <source>
        <dbReference type="Proteomes" id="UP000054350"/>
    </source>
</evidence>
<evidence type="ECO:0000256" key="2">
    <source>
        <dbReference type="ARBA" id="ARBA00022964"/>
    </source>
</evidence>
<dbReference type="SUPFAM" id="SSF51197">
    <property type="entry name" value="Clavaminate synthase-like"/>
    <property type="match status" value="1"/>
</dbReference>
<dbReference type="AlphaFoldDB" id="A0A0L0TBL1"/>
<dbReference type="GO" id="GO:0046872">
    <property type="term" value="F:metal ion binding"/>
    <property type="evidence" value="ECO:0007669"/>
    <property type="project" value="UniProtKB-KW"/>
</dbReference>